<gene>
    <name evidence="2" type="ORF">NG800_008385</name>
</gene>
<evidence type="ECO:0000313" key="2">
    <source>
        <dbReference type="EMBL" id="MDW8548926.1"/>
    </source>
</evidence>
<organism evidence="2 3">
    <name type="scientific">Epilithonimonas ginsengisoli</name>
    <dbReference type="NCBI Taxonomy" id="1245592"/>
    <lineage>
        <taxon>Bacteria</taxon>
        <taxon>Pseudomonadati</taxon>
        <taxon>Bacteroidota</taxon>
        <taxon>Flavobacteriia</taxon>
        <taxon>Flavobacteriales</taxon>
        <taxon>Weeksellaceae</taxon>
        <taxon>Chryseobacterium group</taxon>
        <taxon>Epilithonimonas</taxon>
    </lineage>
</organism>
<proteinExistence type="predicted"/>
<evidence type="ECO:0000313" key="3">
    <source>
        <dbReference type="Proteomes" id="UP001204439"/>
    </source>
</evidence>
<dbReference type="EMBL" id="JAMXLT020000012">
    <property type="protein sequence ID" value="MDW8548926.1"/>
    <property type="molecule type" value="Genomic_DNA"/>
</dbReference>
<dbReference type="Proteomes" id="UP001204439">
    <property type="component" value="Unassembled WGS sequence"/>
</dbReference>
<accession>A0ABU4JHC5</accession>
<dbReference type="Pfam" id="PF24722">
    <property type="entry name" value="DUF7674"/>
    <property type="match status" value="1"/>
</dbReference>
<protein>
    <recommendedName>
        <fullName evidence="1">DUF7674 domain-containing protein</fullName>
    </recommendedName>
</protein>
<evidence type="ECO:0000259" key="1">
    <source>
        <dbReference type="Pfam" id="PF24722"/>
    </source>
</evidence>
<keyword evidence="3" id="KW-1185">Reference proteome</keyword>
<comment type="caution">
    <text evidence="2">The sequence shown here is derived from an EMBL/GenBank/DDBJ whole genome shotgun (WGS) entry which is preliminary data.</text>
</comment>
<name>A0ABU4JHC5_9FLAO</name>
<sequence length="119" mass="13885">MNHTEAIQEIIQVVPDSKAEFEEVYKTKNSFMVINVFTRQIRNLIRKGETTILIRSFDKMDDLYQKGDQALKNAVENVFVYSLDSLTFSCDNTYKNLIFSKMPTGLHQAYLRQIYKSGF</sequence>
<dbReference type="InterPro" id="IPR056091">
    <property type="entry name" value="DUF7674"/>
</dbReference>
<feature type="domain" description="DUF7674" evidence="1">
    <location>
        <begin position="7"/>
        <end position="115"/>
    </location>
</feature>
<dbReference type="RefSeq" id="WP_063968707.1">
    <property type="nucleotide sequence ID" value="NZ_JAMXLT020000012.1"/>
</dbReference>
<reference evidence="2 3" key="1">
    <citation type="submission" date="2023-11" db="EMBL/GenBank/DDBJ databases">
        <title>First isolation, identification, and characterization of non-pathogenic Epilithonimonas ginsengisoli isolated from diseased farmed rainbow trout (Oncorhynchus mykiss) in Chile.</title>
        <authorList>
            <person name="Miranda C.D."/>
            <person name="Irgang R."/>
            <person name="Concha C."/>
            <person name="Rojas R."/>
            <person name="Avendano R."/>
        </authorList>
    </citation>
    <scope>NUCLEOTIDE SEQUENCE [LARGE SCALE GENOMIC DNA]</scope>
    <source>
        <strain evidence="2 3">FP99</strain>
    </source>
</reference>